<dbReference type="SUPFAM" id="SSF50952">
    <property type="entry name" value="Soluble quinoprotein glucose dehydrogenase"/>
    <property type="match status" value="1"/>
</dbReference>
<feature type="region of interest" description="Disordered" evidence="1">
    <location>
        <begin position="422"/>
        <end position="480"/>
    </location>
</feature>
<organism evidence="3 4">
    <name type="scientific">Janibacter hoylei PVAS-1</name>
    <dbReference type="NCBI Taxonomy" id="1210046"/>
    <lineage>
        <taxon>Bacteria</taxon>
        <taxon>Bacillati</taxon>
        <taxon>Actinomycetota</taxon>
        <taxon>Actinomycetes</taxon>
        <taxon>Micrococcales</taxon>
        <taxon>Intrasporangiaceae</taxon>
        <taxon>Janibacter</taxon>
    </lineage>
</organism>
<dbReference type="AlphaFoldDB" id="A0A444B6K1"/>
<accession>A0A444B6K1</accession>
<name>A0A444B6K1_9MICO</name>
<dbReference type="InterPro" id="IPR011041">
    <property type="entry name" value="Quinoprot_gluc/sorb_DH_b-prop"/>
</dbReference>
<dbReference type="EMBL" id="PIPF01000006">
    <property type="protein sequence ID" value="RWU84028.1"/>
    <property type="molecule type" value="Genomic_DNA"/>
</dbReference>
<reference evidence="3 4" key="1">
    <citation type="journal article" date="2009" name="Int. J. Syst. Evol. Microbiol.">
        <title>Janibacter hoylei sp. nov., Bacillus isronensis sp. nov. and Bacillus aryabhattai sp. nov., isolated from cryotubes used for collecting air from the upper atmosphere.</title>
        <authorList>
            <person name="Shivaji S."/>
            <person name="Chaturvedi P."/>
            <person name="Begum Z."/>
            <person name="Pindi P.K."/>
            <person name="Manorama R."/>
            <person name="Padmanaban D.A."/>
            <person name="Shouche Y.S."/>
            <person name="Pawar S."/>
            <person name="Vaishampayan P."/>
            <person name="Dutt C.B."/>
            <person name="Datta G.N."/>
            <person name="Manchanda R.K."/>
            <person name="Rao U.R."/>
            <person name="Bhargava P.M."/>
            <person name="Narlikar J.V."/>
        </authorList>
    </citation>
    <scope>NUCLEOTIDE SEQUENCE [LARGE SCALE GENOMIC DNA]</scope>
    <source>
        <strain evidence="3 4">PVAS-1</strain>
    </source>
</reference>
<feature type="transmembrane region" description="Helical" evidence="2">
    <location>
        <begin position="22"/>
        <end position="44"/>
    </location>
</feature>
<evidence type="ECO:0000313" key="4">
    <source>
        <dbReference type="Proteomes" id="UP000288711"/>
    </source>
</evidence>
<sequence length="480" mass="49736">MSVQGQGAAEGTAQTAGRRRPVWLTAVSGAMVSVLVVVLVILAVRADGEPVHDVALSDGGIWVSGGSTGYWGRVNTGAHGLDLVIGGGKAASGAKGEAPPDILQDGRNVVAVTSDRRLVGIDSRSGEPFEGEVELPKPTYVTGVDYAKPDLVGLRGNTLAVVDHDTGRVWAKRLDPKGGTPVADLMDTGELTTVGPNASVTVDVDGDVMAVSAESGTVVEIPAEGDGFGSPERSDLGFSGRAADITAVGDAWVVLDLEKGEVHAEGLEQPQALPGETQDQAGVTLVMATLQQAGPSNEVVAFQTRDEAGYVRIVEGAESSTETGVTSGLAEEEAQARYQRISRPTINGDCLYAAWGDGDTVRWGSACGQASSPTTELPVSGTFSRRYPVAVRHDRGQVLLNDLDTGRVYDLTLPGEVRIDTWPAESAGSTPRVWDPMSVSASPTSTSRPKPSKTSTSSKKTTKKGSGAKSPTSTSTKKSG</sequence>
<protein>
    <submittedName>
        <fullName evidence="3">Uncharacterized protein</fullName>
    </submittedName>
</protein>
<keyword evidence="2" id="KW-1133">Transmembrane helix</keyword>
<evidence type="ECO:0000313" key="3">
    <source>
        <dbReference type="EMBL" id="RWU84028.1"/>
    </source>
</evidence>
<keyword evidence="2" id="KW-0812">Transmembrane</keyword>
<keyword evidence="4" id="KW-1185">Reference proteome</keyword>
<evidence type="ECO:0000256" key="1">
    <source>
        <dbReference type="SAM" id="MobiDB-lite"/>
    </source>
</evidence>
<comment type="caution">
    <text evidence="3">The sequence shown here is derived from an EMBL/GenBank/DDBJ whole genome shotgun (WGS) entry which is preliminary data.</text>
</comment>
<proteinExistence type="predicted"/>
<evidence type="ECO:0000256" key="2">
    <source>
        <dbReference type="SAM" id="Phobius"/>
    </source>
</evidence>
<dbReference type="RefSeq" id="WP_128277038.1">
    <property type="nucleotide sequence ID" value="NZ_PIPF01000006.1"/>
</dbReference>
<feature type="compositionally biased region" description="Low complexity" evidence="1">
    <location>
        <begin position="440"/>
        <end position="480"/>
    </location>
</feature>
<keyword evidence="2" id="KW-0472">Membrane</keyword>
<gene>
    <name evidence="3" type="ORF">CWN80_06450</name>
</gene>
<dbReference type="Proteomes" id="UP000288711">
    <property type="component" value="Unassembled WGS sequence"/>
</dbReference>